<feature type="compositionally biased region" description="Pro residues" evidence="1">
    <location>
        <begin position="281"/>
        <end position="290"/>
    </location>
</feature>
<dbReference type="VEuPathDB" id="ToxoDB:cyc_04206"/>
<organism evidence="2 3">
    <name type="scientific">Cyclospora cayetanensis</name>
    <dbReference type="NCBI Taxonomy" id="88456"/>
    <lineage>
        <taxon>Eukaryota</taxon>
        <taxon>Sar</taxon>
        <taxon>Alveolata</taxon>
        <taxon>Apicomplexa</taxon>
        <taxon>Conoidasida</taxon>
        <taxon>Coccidia</taxon>
        <taxon>Eucoccidiorida</taxon>
        <taxon>Eimeriorina</taxon>
        <taxon>Eimeriidae</taxon>
        <taxon>Cyclospora</taxon>
    </lineage>
</organism>
<feature type="compositionally biased region" description="Polar residues" evidence="1">
    <location>
        <begin position="20"/>
        <end position="32"/>
    </location>
</feature>
<accession>A0A1D3CY69</accession>
<feature type="region of interest" description="Disordered" evidence="1">
    <location>
        <begin position="382"/>
        <end position="470"/>
    </location>
</feature>
<keyword evidence="3" id="KW-1185">Reference proteome</keyword>
<comment type="caution">
    <text evidence="2">The sequence shown here is derived from an EMBL/GenBank/DDBJ whole genome shotgun (WGS) entry which is preliminary data.</text>
</comment>
<gene>
    <name evidence="2" type="ORF">cyc_04206</name>
</gene>
<dbReference type="Proteomes" id="UP000095192">
    <property type="component" value="Unassembled WGS sequence"/>
</dbReference>
<name>A0A1D3CY69_9EIME</name>
<evidence type="ECO:0000313" key="3">
    <source>
        <dbReference type="Proteomes" id="UP000095192"/>
    </source>
</evidence>
<dbReference type="EMBL" id="JROU02001522">
    <property type="protein sequence ID" value="OEH76136.1"/>
    <property type="molecule type" value="Genomic_DNA"/>
</dbReference>
<feature type="region of interest" description="Disordered" evidence="1">
    <location>
        <begin position="254"/>
        <end position="312"/>
    </location>
</feature>
<dbReference type="AlphaFoldDB" id="A0A1D3CY69"/>
<feature type="region of interest" description="Disordered" evidence="1">
    <location>
        <begin position="913"/>
        <end position="951"/>
    </location>
</feature>
<dbReference type="InParanoid" id="A0A1D3CY69"/>
<reference evidence="2 3" key="1">
    <citation type="journal article" date="2016" name="BMC Genomics">
        <title>Comparative genomics reveals Cyclospora cayetanensis possesses coccidia-like metabolism and invasion components but unique surface antigens.</title>
        <authorList>
            <person name="Liu S."/>
            <person name="Wang L."/>
            <person name="Zheng H."/>
            <person name="Xu Z."/>
            <person name="Roellig D.M."/>
            <person name="Li N."/>
            <person name="Frace M.A."/>
            <person name="Tang K."/>
            <person name="Arrowood M.J."/>
            <person name="Moss D.M."/>
            <person name="Zhang L."/>
            <person name="Feng Y."/>
            <person name="Xiao L."/>
        </authorList>
    </citation>
    <scope>NUCLEOTIDE SEQUENCE [LARGE SCALE GENOMIC DNA]</scope>
    <source>
        <strain evidence="2 3">CHN_HEN01</strain>
    </source>
</reference>
<proteinExistence type="predicted"/>
<feature type="region of interest" description="Disordered" evidence="1">
    <location>
        <begin position="20"/>
        <end position="41"/>
    </location>
</feature>
<sequence length="1016" mass="107342">MAAETSQALHAPSPLPAAFSSMQEQSNASSLHPTERKATRNCRNESVNALIGRLVQSRIACLGVQNAPAPAVQRARKDALTSGRRVVAARAARSSEAPERETLRQRLLQLIQQQELYRASPEPLRSLFSSEGSKALRLSSRLRLRQCQRGAPACSARLPFGGFTGGGPSGGGLSSCSSFFSASLPAIEVEEAATPAANNQLFGAWLPRTGPPGALIGAPPTGPFGVKTEAVLRGAGESLCASFRATTLCSREATAGGADEIGGPRLTCKEPFQTASEHPWRGPPLGPPPGDRLRKDPAPAAAKEAPEEGPRQLQRFAALALSGKEGGDDFRHASFEALSQGQRTSGPPGAPAARVQGAPPGLLARVPEEAVLRFASGVQKPCSAHPTMHAADASPLPFAKGGSMPAGQLAMASRGARAQESRRTRGPPNGAPRQREGDSGGPGRRAPSVQVLWPVKGPPGAPQEGPQTPLPPESRLPFWVHCCYLALLGAPSPLFRLVSACSCRASSDEAQQHVQQLLSPEVRVELQAVTLASACCRDSKSVFACNTSSSCPGRLRPFFAAADLACCYEALLPAGAAAAAAEAADADCSITGPWREALAQIAEAVEAELQHFEFCLSAEVISSMRAWSSPLLLAAAVDRWRPSLLLLTRLCKLDFSSACLDSSSKEGWQFPRGTALLARLLRTTAALQHTMLPPPSQQQRQQQLPHECALAVRLFAGSAPPFLRFFTRCCYKVGLHTCVGASVLVSRRAAPALRLGGPKSLDSCQAFLAIRRIPAVDMPDSAADACVFTLCACAVEVLRAVSMTSLWSSPSPLSDSLNAQHDGEEVIAFNSHGGEGGEGPSLEVLSSGDFTDCSSSSNSTARLLFDPSRMAAVLQQQDRLFLQAIGPEASVRGPLLHGQEGFERSPKQQAILPLEQQPPAKRLPRYVTRERETSAENPEGSPEGGRSVKPPEGYSEGALCIKFGSRAPAEWLGASLGALLQRPLLLQEALATRALLMLVLGDGSLERLLHQIKQAS</sequence>
<evidence type="ECO:0000256" key="1">
    <source>
        <dbReference type="SAM" id="MobiDB-lite"/>
    </source>
</evidence>
<protein>
    <submittedName>
        <fullName evidence="2">Uncharacterized protein</fullName>
    </submittedName>
</protein>
<evidence type="ECO:0000313" key="2">
    <source>
        <dbReference type="EMBL" id="OEH76136.1"/>
    </source>
</evidence>